<comment type="cofactor">
    <cofactor evidence="1 10">
        <name>Mg(2+)</name>
        <dbReference type="ChEBI" id="CHEBI:18420"/>
    </cofactor>
</comment>
<comment type="function">
    <text evidence="2 10 12">Catalyzes the transfer of a dimethylallyl group onto the adenine at position 37 in tRNAs that read codons beginning with uridine, leading to the formation of N6-(dimethylallyl)adenosine (i(6)A).</text>
</comment>
<feature type="binding site" evidence="10">
    <location>
        <begin position="12"/>
        <end position="19"/>
    </location>
    <ligand>
        <name>ATP</name>
        <dbReference type="ChEBI" id="CHEBI:30616"/>
    </ligand>
</feature>
<dbReference type="EMBL" id="CP027226">
    <property type="protein sequence ID" value="AVM42132.1"/>
    <property type="molecule type" value="Genomic_DNA"/>
</dbReference>
<dbReference type="EC" id="2.5.1.75" evidence="10"/>
<evidence type="ECO:0000256" key="6">
    <source>
        <dbReference type="ARBA" id="ARBA00022741"/>
    </source>
</evidence>
<dbReference type="GO" id="GO:0052381">
    <property type="term" value="F:tRNA dimethylallyltransferase activity"/>
    <property type="evidence" value="ECO:0007669"/>
    <property type="project" value="UniProtKB-UniRule"/>
</dbReference>
<dbReference type="InterPro" id="IPR018022">
    <property type="entry name" value="IPT"/>
</dbReference>
<evidence type="ECO:0000256" key="9">
    <source>
        <dbReference type="ARBA" id="ARBA00049563"/>
    </source>
</evidence>
<evidence type="ECO:0000256" key="5">
    <source>
        <dbReference type="ARBA" id="ARBA00022694"/>
    </source>
</evidence>
<proteinExistence type="inferred from homology"/>
<dbReference type="Proteomes" id="UP000237947">
    <property type="component" value="Chromosome"/>
</dbReference>
<dbReference type="AlphaFoldDB" id="A0A2S0KM71"/>
<comment type="subunit">
    <text evidence="10">Monomer.</text>
</comment>
<feature type="site" description="Interaction with substrate tRNA" evidence="10">
    <location>
        <position position="104"/>
    </location>
</feature>
<dbReference type="PANTHER" id="PTHR11088:SF60">
    <property type="entry name" value="TRNA DIMETHYLALLYLTRANSFERASE"/>
    <property type="match status" value="1"/>
</dbReference>
<dbReference type="Gene3D" id="1.10.20.140">
    <property type="match status" value="1"/>
</dbReference>
<dbReference type="Gene3D" id="3.40.50.300">
    <property type="entry name" value="P-loop containing nucleotide triphosphate hydrolases"/>
    <property type="match status" value="1"/>
</dbReference>
<feature type="region of interest" description="Interaction with substrate tRNA" evidence="10">
    <location>
        <begin position="38"/>
        <end position="41"/>
    </location>
</feature>
<keyword evidence="4 10" id="KW-0808">Transferase</keyword>
<dbReference type="HAMAP" id="MF_00185">
    <property type="entry name" value="IPP_trans"/>
    <property type="match status" value="1"/>
</dbReference>
<protein>
    <recommendedName>
        <fullName evidence="10">tRNA dimethylallyltransferase</fullName>
        <ecNumber evidence="10">2.5.1.75</ecNumber>
    </recommendedName>
    <alternativeName>
        <fullName evidence="10">Dimethylallyl diphosphate:tRNA dimethylallyltransferase</fullName>
        <shortName evidence="10">DMAPP:tRNA dimethylallyltransferase</shortName>
        <shortName evidence="10">DMATase</shortName>
    </alternativeName>
    <alternativeName>
        <fullName evidence="10">Isopentenyl-diphosphate:tRNA isopentenyltransferase</fullName>
        <shortName evidence="10">IPP transferase</shortName>
        <shortName evidence="10">IPPT</shortName>
        <shortName evidence="10">IPTase</shortName>
    </alternativeName>
</protein>
<evidence type="ECO:0000256" key="12">
    <source>
        <dbReference type="RuleBase" id="RU003784"/>
    </source>
</evidence>
<dbReference type="InterPro" id="IPR039657">
    <property type="entry name" value="Dimethylallyltransferase"/>
</dbReference>
<dbReference type="SUPFAM" id="SSF52540">
    <property type="entry name" value="P-loop containing nucleoside triphosphate hydrolases"/>
    <property type="match status" value="2"/>
</dbReference>
<feature type="site" description="Interaction with substrate tRNA" evidence="10">
    <location>
        <position position="127"/>
    </location>
</feature>
<comment type="similarity">
    <text evidence="3 10 13">Belongs to the IPP transferase family.</text>
</comment>
<evidence type="ECO:0000256" key="3">
    <source>
        <dbReference type="ARBA" id="ARBA00005842"/>
    </source>
</evidence>
<dbReference type="KEGG" id="fsa:C5Q98_02300"/>
<evidence type="ECO:0000256" key="1">
    <source>
        <dbReference type="ARBA" id="ARBA00001946"/>
    </source>
</evidence>
<dbReference type="Pfam" id="PF01715">
    <property type="entry name" value="IPPT"/>
    <property type="match status" value="1"/>
</dbReference>
<accession>A0A2S0KM71</accession>
<dbReference type="PANTHER" id="PTHR11088">
    <property type="entry name" value="TRNA DIMETHYLALLYLTRANSFERASE"/>
    <property type="match status" value="1"/>
</dbReference>
<keyword evidence="6 10" id="KW-0547">Nucleotide-binding</keyword>
<evidence type="ECO:0000256" key="11">
    <source>
        <dbReference type="RuleBase" id="RU003783"/>
    </source>
</evidence>
<evidence type="ECO:0000256" key="13">
    <source>
        <dbReference type="RuleBase" id="RU003785"/>
    </source>
</evidence>
<reference evidence="15" key="1">
    <citation type="submission" date="2018-02" db="EMBL/GenBank/DDBJ databases">
        <authorList>
            <person name="Holder M.E."/>
            <person name="Ajami N.J."/>
            <person name="Petrosino J.F."/>
        </authorList>
    </citation>
    <scope>NUCLEOTIDE SEQUENCE [LARGE SCALE GENOMIC DNA]</scope>
    <source>
        <strain evidence="15">CCUG 47711</strain>
    </source>
</reference>
<evidence type="ECO:0000256" key="2">
    <source>
        <dbReference type="ARBA" id="ARBA00003213"/>
    </source>
</evidence>
<evidence type="ECO:0000256" key="8">
    <source>
        <dbReference type="ARBA" id="ARBA00022842"/>
    </source>
</evidence>
<evidence type="ECO:0000256" key="10">
    <source>
        <dbReference type="HAMAP-Rule" id="MF_00185"/>
    </source>
</evidence>
<comment type="caution">
    <text evidence="10">Lacks conserved residue(s) required for the propagation of feature annotation.</text>
</comment>
<name>A0A2S0KM71_9FIRM</name>
<gene>
    <name evidence="10" type="primary">miaA</name>
    <name evidence="14" type="ORF">C5Q98_02300</name>
</gene>
<evidence type="ECO:0000313" key="14">
    <source>
        <dbReference type="EMBL" id="AVM42132.1"/>
    </source>
</evidence>
<dbReference type="GO" id="GO:0006400">
    <property type="term" value="P:tRNA modification"/>
    <property type="evidence" value="ECO:0007669"/>
    <property type="project" value="TreeGrafter"/>
</dbReference>
<keyword evidence="15" id="KW-1185">Reference proteome</keyword>
<dbReference type="NCBIfam" id="TIGR00174">
    <property type="entry name" value="miaA"/>
    <property type="match status" value="1"/>
</dbReference>
<feature type="binding site" evidence="10">
    <location>
        <begin position="14"/>
        <end position="19"/>
    </location>
    <ligand>
        <name>substrate</name>
    </ligand>
</feature>
<keyword evidence="8 10" id="KW-0460">Magnesium</keyword>
<evidence type="ECO:0000256" key="4">
    <source>
        <dbReference type="ARBA" id="ARBA00022679"/>
    </source>
</evidence>
<dbReference type="InterPro" id="IPR027417">
    <property type="entry name" value="P-loop_NTPase"/>
</dbReference>
<keyword evidence="7 10" id="KW-0067">ATP-binding</keyword>
<sequence length="309" mass="35246">MLSKAIIPIITGPTASGKSSFAMDLAKRIGNSVIISADSMQVYKHLNVGTAKASQKDRVEVEHLMLDILELDEKFTVESFQKLALENIDKVLAAGRFPIICGGTPQYITSLAEATKFKPRSNDSELREALEKRMEVEGSEALLADLRKVDPAKANGLHPNNKRRIIRALEIAYTTGEKQSDWDEQAESLDLDYEFKVYMFDWERDVLYERINKRVDIMLEEGIIDEAKMLYEANLPADSTSLQAIGYKEFFPYFAGEMSLDEAITDLKKYSRRYAKRQLTWFRHKNWINYLDPMATNNIELVLNDIGIS</sequence>
<keyword evidence="5 10" id="KW-0819">tRNA processing</keyword>
<dbReference type="GO" id="GO:0005524">
    <property type="term" value="F:ATP binding"/>
    <property type="evidence" value="ECO:0007669"/>
    <property type="project" value="UniProtKB-UniRule"/>
</dbReference>
<evidence type="ECO:0000256" key="7">
    <source>
        <dbReference type="ARBA" id="ARBA00022840"/>
    </source>
</evidence>
<evidence type="ECO:0000313" key="15">
    <source>
        <dbReference type="Proteomes" id="UP000237947"/>
    </source>
</evidence>
<organism evidence="14 15">
    <name type="scientific">Fastidiosipila sanguinis</name>
    <dbReference type="NCBI Taxonomy" id="236753"/>
    <lineage>
        <taxon>Bacteria</taxon>
        <taxon>Bacillati</taxon>
        <taxon>Bacillota</taxon>
        <taxon>Clostridia</taxon>
        <taxon>Eubacteriales</taxon>
        <taxon>Oscillospiraceae</taxon>
        <taxon>Fastidiosipila</taxon>
    </lineage>
</organism>
<comment type="catalytic activity">
    <reaction evidence="9 10 11">
        <text>adenosine(37) in tRNA + dimethylallyl diphosphate = N(6)-dimethylallyladenosine(37) in tRNA + diphosphate</text>
        <dbReference type="Rhea" id="RHEA:26482"/>
        <dbReference type="Rhea" id="RHEA-COMP:10162"/>
        <dbReference type="Rhea" id="RHEA-COMP:10375"/>
        <dbReference type="ChEBI" id="CHEBI:33019"/>
        <dbReference type="ChEBI" id="CHEBI:57623"/>
        <dbReference type="ChEBI" id="CHEBI:74411"/>
        <dbReference type="ChEBI" id="CHEBI:74415"/>
        <dbReference type="EC" id="2.5.1.75"/>
    </reaction>
</comment>